<comment type="caution">
    <text evidence="9">The sequence shown here is derived from an EMBL/GenBank/DDBJ whole genome shotgun (WGS) entry which is preliminary data.</text>
</comment>
<feature type="region of interest" description="Disordered" evidence="7">
    <location>
        <begin position="1"/>
        <end position="376"/>
    </location>
</feature>
<feature type="compositionally biased region" description="Polar residues" evidence="7">
    <location>
        <begin position="187"/>
        <end position="198"/>
    </location>
</feature>
<dbReference type="Proteomes" id="UP001239445">
    <property type="component" value="Unassembled WGS sequence"/>
</dbReference>
<dbReference type="PROSITE" id="PS00108">
    <property type="entry name" value="PROTEIN_KINASE_ST"/>
    <property type="match status" value="1"/>
</dbReference>
<dbReference type="GO" id="GO:0004712">
    <property type="term" value="F:protein serine/threonine/tyrosine kinase activity"/>
    <property type="evidence" value="ECO:0007669"/>
    <property type="project" value="TreeGrafter"/>
</dbReference>
<feature type="compositionally biased region" description="Polar residues" evidence="7">
    <location>
        <begin position="60"/>
        <end position="70"/>
    </location>
</feature>
<dbReference type="Gene3D" id="1.10.510.10">
    <property type="entry name" value="Transferase(Phosphotransferase) domain 1"/>
    <property type="match status" value="1"/>
</dbReference>
<keyword evidence="3 6" id="KW-0547">Nucleotide-binding</keyword>
<name>A0AAJ0F8P4_9PEZI</name>
<evidence type="ECO:0000256" key="4">
    <source>
        <dbReference type="ARBA" id="ARBA00022777"/>
    </source>
</evidence>
<dbReference type="AlphaFoldDB" id="A0AAJ0F8P4"/>
<evidence type="ECO:0000256" key="2">
    <source>
        <dbReference type="ARBA" id="ARBA00022679"/>
    </source>
</evidence>
<dbReference type="InterPro" id="IPR011009">
    <property type="entry name" value="Kinase-like_dom_sf"/>
</dbReference>
<sequence>MSAASPTPMGAGSHFTSLGRRTSARQALRRPTSRNQVRRSETNPVGSSGAAAMATRESKSQPQQFSSLNDSSDDEIPVPMKLSALTKALLNDGPPSDASAAPQAGGDRPSSPPTRPPSRVMTRRTALTTTTSSIEDKETRRESARPRETRRHVRAGSTQLPSSRPSSPAKPRETSPAPPRKRVVRLSATNNPSSSVLQGSFHDGLRRSLSSSAPRRPEARDGSEEKRIAAPVQPVQVVQPEPPVEKDVPAGVNTPVIPVRTVRIAVGSSGAKGRSGGSSGVSSKRSGGYSDQEGPEDPATIGRPSAAAPQSSMRVKRIGKTPGSFLSGPARRGRRRQSEEDAEGQGEGDAIGSSQEPESQQQYMDAEMGGDMPASSFFASSYRDYAASGSPVSAKDADRGAMRKQFSSLDLLDQVQKKTETAHPEPAFKVPAPPVQLPSGHDKENEVPSAFIRPKPTSSILMEKEVLKPPQPISIDIGQPLHASPERKALAMKSQNTPHRPAPPPPPKMSVVETATAAAGASATSQANKRKQVVMRVNFRPYTRLDCIGRGGSGKVFRVTAENGKMFALKRVSLENADVNTIKGFKGEIDLLKRLAGIDRVIQLVDHELNVEKQLLHVVMEIGELDFNTLLKSRQSTPDGARLDPVFIRYYWKEMLECVQAVHARDVVHSDLKPANFVLVQGRLKLIDFGIANAIQTEMTVNVHRETQIGTPNYMSPESLMDSNQYAFTSAQNGKFCIPPPLQQHKGAPKLMKLGKPSDVWSLGCILYQMVYGLPPFGKIANQMSRCQAIINWAYQIEFPETTEDGSRVPPSLIRTMRRCLNREQRERPTCDELLADTDPFLYPQEFDPSVYAAAEQGKVLPMTEELLTRIIQSVVIRCRDRMPTEGEAMSAWPNAYWASAKRAISGSGTAGR</sequence>
<dbReference type="InterPro" id="IPR017441">
    <property type="entry name" value="Protein_kinase_ATP_BS"/>
</dbReference>
<dbReference type="Pfam" id="PF00069">
    <property type="entry name" value="Pkinase"/>
    <property type="match status" value="2"/>
</dbReference>
<dbReference type="CDD" id="cd14131">
    <property type="entry name" value="PKc_Mps1"/>
    <property type="match status" value="1"/>
</dbReference>
<gene>
    <name evidence="9" type="ORF">QBC47DRAFT_373904</name>
</gene>
<dbReference type="InterPro" id="IPR008271">
    <property type="entry name" value="Ser/Thr_kinase_AS"/>
</dbReference>
<feature type="compositionally biased region" description="Basic and acidic residues" evidence="7">
    <location>
        <begin position="215"/>
        <end position="228"/>
    </location>
</feature>
<dbReference type="EMBL" id="MU839829">
    <property type="protein sequence ID" value="KAK1758202.1"/>
    <property type="molecule type" value="Genomic_DNA"/>
</dbReference>
<keyword evidence="10" id="KW-1185">Reference proteome</keyword>
<evidence type="ECO:0000256" key="3">
    <source>
        <dbReference type="ARBA" id="ARBA00022741"/>
    </source>
</evidence>
<evidence type="ECO:0000313" key="10">
    <source>
        <dbReference type="Proteomes" id="UP001239445"/>
    </source>
</evidence>
<dbReference type="GO" id="GO:0034501">
    <property type="term" value="P:protein localization to kinetochore"/>
    <property type="evidence" value="ECO:0007669"/>
    <property type="project" value="TreeGrafter"/>
</dbReference>
<keyword evidence="4 9" id="KW-0418">Kinase</keyword>
<dbReference type="GO" id="GO:0007094">
    <property type="term" value="P:mitotic spindle assembly checkpoint signaling"/>
    <property type="evidence" value="ECO:0007669"/>
    <property type="project" value="TreeGrafter"/>
</dbReference>
<organism evidence="9 10">
    <name type="scientific">Echria macrotheca</name>
    <dbReference type="NCBI Taxonomy" id="438768"/>
    <lineage>
        <taxon>Eukaryota</taxon>
        <taxon>Fungi</taxon>
        <taxon>Dikarya</taxon>
        <taxon>Ascomycota</taxon>
        <taxon>Pezizomycotina</taxon>
        <taxon>Sordariomycetes</taxon>
        <taxon>Sordariomycetidae</taxon>
        <taxon>Sordariales</taxon>
        <taxon>Schizotheciaceae</taxon>
        <taxon>Echria</taxon>
    </lineage>
</organism>
<dbReference type="GO" id="GO:0000776">
    <property type="term" value="C:kinetochore"/>
    <property type="evidence" value="ECO:0007669"/>
    <property type="project" value="TreeGrafter"/>
</dbReference>
<feature type="compositionally biased region" description="Polar residues" evidence="7">
    <location>
        <begin position="353"/>
        <end position="363"/>
    </location>
</feature>
<evidence type="ECO:0000259" key="8">
    <source>
        <dbReference type="PROSITE" id="PS50011"/>
    </source>
</evidence>
<accession>A0AAJ0F8P4</accession>
<dbReference type="Gene3D" id="3.30.200.20">
    <property type="entry name" value="Phosphorylase Kinase, domain 1"/>
    <property type="match status" value="1"/>
</dbReference>
<dbReference type="GO" id="GO:0005634">
    <property type="term" value="C:nucleus"/>
    <property type="evidence" value="ECO:0007669"/>
    <property type="project" value="TreeGrafter"/>
</dbReference>
<evidence type="ECO:0000313" key="9">
    <source>
        <dbReference type="EMBL" id="KAK1758202.1"/>
    </source>
</evidence>
<dbReference type="SMART" id="SM00220">
    <property type="entry name" value="S_TKc"/>
    <property type="match status" value="1"/>
</dbReference>
<protein>
    <submittedName>
        <fullName evidence="9">Serine/threonine-protein kinase</fullName>
    </submittedName>
</protein>
<keyword evidence="5 6" id="KW-0067">ATP-binding</keyword>
<dbReference type="SUPFAM" id="SSF56112">
    <property type="entry name" value="Protein kinase-like (PK-like)"/>
    <property type="match status" value="1"/>
</dbReference>
<dbReference type="GO" id="GO:0098813">
    <property type="term" value="P:nuclear chromosome segregation"/>
    <property type="evidence" value="ECO:0007669"/>
    <property type="project" value="UniProtKB-ARBA"/>
</dbReference>
<dbReference type="PANTHER" id="PTHR22974">
    <property type="entry name" value="MIXED LINEAGE PROTEIN KINASE"/>
    <property type="match status" value="1"/>
</dbReference>
<dbReference type="FunFam" id="3.30.200.20:FF:000131">
    <property type="entry name" value="Dual specificity protein kinase TTK"/>
    <property type="match status" value="1"/>
</dbReference>
<feature type="compositionally biased region" description="Basic and acidic residues" evidence="7">
    <location>
        <begin position="134"/>
        <end position="147"/>
    </location>
</feature>
<feature type="domain" description="Protein kinase" evidence="8">
    <location>
        <begin position="542"/>
        <end position="842"/>
    </location>
</feature>
<evidence type="ECO:0000256" key="1">
    <source>
        <dbReference type="ARBA" id="ARBA00022527"/>
    </source>
</evidence>
<proteinExistence type="predicted"/>
<dbReference type="GO" id="GO:0004674">
    <property type="term" value="F:protein serine/threonine kinase activity"/>
    <property type="evidence" value="ECO:0007669"/>
    <property type="project" value="UniProtKB-KW"/>
</dbReference>
<dbReference type="PANTHER" id="PTHR22974:SF21">
    <property type="entry name" value="DUAL SPECIFICITY PROTEIN KINASE TTK"/>
    <property type="match status" value="1"/>
</dbReference>
<feature type="compositionally biased region" description="Low complexity" evidence="7">
    <location>
        <begin position="117"/>
        <end position="131"/>
    </location>
</feature>
<dbReference type="PROSITE" id="PS00107">
    <property type="entry name" value="PROTEIN_KINASE_ATP"/>
    <property type="match status" value="1"/>
</dbReference>
<reference evidence="9" key="1">
    <citation type="submission" date="2023-06" db="EMBL/GenBank/DDBJ databases">
        <title>Genome-scale phylogeny and comparative genomics of the fungal order Sordariales.</title>
        <authorList>
            <consortium name="Lawrence Berkeley National Laboratory"/>
            <person name="Hensen N."/>
            <person name="Bonometti L."/>
            <person name="Westerberg I."/>
            <person name="Brannstrom I.O."/>
            <person name="Guillou S."/>
            <person name="Cros-Aarteil S."/>
            <person name="Calhoun S."/>
            <person name="Haridas S."/>
            <person name="Kuo A."/>
            <person name="Mondo S."/>
            <person name="Pangilinan J."/>
            <person name="Riley R."/>
            <person name="Labutti K."/>
            <person name="Andreopoulos B."/>
            <person name="Lipzen A."/>
            <person name="Chen C."/>
            <person name="Yanf M."/>
            <person name="Daum C."/>
            <person name="Ng V."/>
            <person name="Clum A."/>
            <person name="Steindorff A."/>
            <person name="Ohm R."/>
            <person name="Martin F."/>
            <person name="Silar P."/>
            <person name="Natvig D."/>
            <person name="Lalanne C."/>
            <person name="Gautier V."/>
            <person name="Ament-Velasquez S.L."/>
            <person name="Kruys A."/>
            <person name="Hutchinson M.I."/>
            <person name="Powell A.J."/>
            <person name="Barry K."/>
            <person name="Miller A.N."/>
            <person name="Grigoriev I.V."/>
            <person name="Debuchy R."/>
            <person name="Gladieux P."/>
            <person name="Thoren M.H."/>
            <person name="Johannesson H."/>
        </authorList>
    </citation>
    <scope>NUCLEOTIDE SEQUENCE</scope>
    <source>
        <strain evidence="9">PSN4</strain>
    </source>
</reference>
<feature type="region of interest" description="Disordered" evidence="7">
    <location>
        <begin position="416"/>
        <end position="447"/>
    </location>
</feature>
<evidence type="ECO:0000256" key="7">
    <source>
        <dbReference type="SAM" id="MobiDB-lite"/>
    </source>
</evidence>
<keyword evidence="2" id="KW-0808">Transferase</keyword>
<dbReference type="GO" id="GO:0033316">
    <property type="term" value="P:meiotic spindle assembly checkpoint signaling"/>
    <property type="evidence" value="ECO:0007669"/>
    <property type="project" value="TreeGrafter"/>
</dbReference>
<feature type="region of interest" description="Disordered" evidence="7">
    <location>
        <begin position="489"/>
        <end position="510"/>
    </location>
</feature>
<keyword evidence="1" id="KW-0723">Serine/threonine-protein kinase</keyword>
<dbReference type="GO" id="GO:0005524">
    <property type="term" value="F:ATP binding"/>
    <property type="evidence" value="ECO:0007669"/>
    <property type="project" value="UniProtKB-UniRule"/>
</dbReference>
<dbReference type="InterPro" id="IPR000719">
    <property type="entry name" value="Prot_kinase_dom"/>
</dbReference>
<dbReference type="InterPro" id="IPR027084">
    <property type="entry name" value="Mps1_cat"/>
</dbReference>
<evidence type="ECO:0000256" key="5">
    <source>
        <dbReference type="ARBA" id="ARBA00022840"/>
    </source>
</evidence>
<feature type="binding site" evidence="6">
    <location>
        <position position="570"/>
    </location>
    <ligand>
        <name>ATP</name>
        <dbReference type="ChEBI" id="CHEBI:30616"/>
    </ligand>
</feature>
<evidence type="ECO:0000256" key="6">
    <source>
        <dbReference type="PROSITE-ProRule" id="PRU10141"/>
    </source>
</evidence>
<dbReference type="PROSITE" id="PS50011">
    <property type="entry name" value="PROTEIN_KINASE_DOM"/>
    <property type="match status" value="1"/>
</dbReference>
<dbReference type="FunFam" id="1.10.510.10:FF:000377">
    <property type="entry name" value="Checkpoint protein kinase"/>
    <property type="match status" value="1"/>
</dbReference>